<evidence type="ECO:0008006" key="4">
    <source>
        <dbReference type="Google" id="ProtNLM"/>
    </source>
</evidence>
<dbReference type="EMBL" id="CM004388">
    <property type="protein sequence ID" value="OAY58725.1"/>
    <property type="molecule type" value="Genomic_DNA"/>
</dbReference>
<dbReference type="AlphaFoldDB" id="A0A2C9WFL4"/>
<feature type="compositionally biased region" description="Low complexity" evidence="2">
    <location>
        <begin position="269"/>
        <end position="285"/>
    </location>
</feature>
<gene>
    <name evidence="3" type="ORF">MANES_02G202200</name>
</gene>
<evidence type="ECO:0000256" key="2">
    <source>
        <dbReference type="SAM" id="MobiDB-lite"/>
    </source>
</evidence>
<dbReference type="InterPro" id="IPR008862">
    <property type="entry name" value="Tcp11"/>
</dbReference>
<organism evidence="3">
    <name type="scientific">Manihot esculenta</name>
    <name type="common">Cassava</name>
    <name type="synonym">Jatropha manihot</name>
    <dbReference type="NCBI Taxonomy" id="3983"/>
    <lineage>
        <taxon>Eukaryota</taxon>
        <taxon>Viridiplantae</taxon>
        <taxon>Streptophyta</taxon>
        <taxon>Embryophyta</taxon>
        <taxon>Tracheophyta</taxon>
        <taxon>Spermatophyta</taxon>
        <taxon>Magnoliopsida</taxon>
        <taxon>eudicotyledons</taxon>
        <taxon>Gunneridae</taxon>
        <taxon>Pentapetalae</taxon>
        <taxon>rosids</taxon>
        <taxon>fabids</taxon>
        <taxon>Malpighiales</taxon>
        <taxon>Euphorbiaceae</taxon>
        <taxon>Crotonoideae</taxon>
        <taxon>Manihoteae</taxon>
        <taxon>Manihot</taxon>
    </lineage>
</organism>
<evidence type="ECO:0000313" key="3">
    <source>
        <dbReference type="EMBL" id="OAY58725.1"/>
    </source>
</evidence>
<sequence length="498" mass="56286">MPFEQLALLIKSTATINTAKALVDRLESRLRLLWAVRGCQPSLANIDHLLRIAVAHNYTGNSSNNTQRGAKTTKSVKEEAQMPVTLSRYPVRVVLCAYMIMGHPDAVLNGQGECEVTLVESAVRFIREFELLLKIIIDGPIKTSQEEIASEIPSQKTFRFQLEACDKAWCFYLHHFVSWMLKDAKLLEEDLVRAACQLEFSMMQSKLTLGNDGTLANDMEAIKKQVLDEQKLLREKVQHLSGNTGLKRMECALTEIRSKFIGDEESESPLKSSSGQISSSRPPHSLEGSPVINSSAKRIIDDHQSVDTLLVSENELLVNEIVHEYHRGLADTFNAADKDQNYVQEKVRETMERAFWDCVMESVKQDEPDFSWILKLIKEVRDELCEMSPQSWRQEIVENIDVDILSQVLRSGTLDMDYLGKILEFALVTFEKLSAPANDEELKSSHCKLLEELREIFKVGDKSNASISFVVIKGLRYVLQEIQAVAFLCASNCRARVG</sequence>
<feature type="region of interest" description="Disordered" evidence="2">
    <location>
        <begin position="264"/>
        <end position="289"/>
    </location>
</feature>
<accession>A0A2C9WFL4</accession>
<comment type="similarity">
    <text evidence="1">Belongs to the TCP11 family.</text>
</comment>
<dbReference type="PANTHER" id="PTHR12832:SF11">
    <property type="entry name" value="LD23868P"/>
    <property type="match status" value="1"/>
</dbReference>
<name>A0A2C9WFL4_MANES</name>
<reference evidence="3" key="1">
    <citation type="submission" date="2016-02" db="EMBL/GenBank/DDBJ databases">
        <title>WGS assembly of Manihot esculenta.</title>
        <authorList>
            <person name="Bredeson J.V."/>
            <person name="Prochnik S.E."/>
            <person name="Lyons J.B."/>
            <person name="Schmutz J."/>
            <person name="Grimwood J."/>
            <person name="Vrebalov J."/>
            <person name="Bart R.S."/>
            <person name="Amuge T."/>
            <person name="Ferguson M.E."/>
            <person name="Green R."/>
            <person name="Putnam N."/>
            <person name="Stites J."/>
            <person name="Rounsley S."/>
            <person name="Rokhsar D.S."/>
        </authorList>
    </citation>
    <scope>NUCLEOTIDE SEQUENCE [LARGE SCALE GENOMIC DNA]</scope>
    <source>
        <tissue evidence="3">Leaf</tissue>
    </source>
</reference>
<protein>
    <recommendedName>
        <fullName evidence="4">T-complex protein 11</fullName>
    </recommendedName>
</protein>
<dbReference type="Pfam" id="PF05794">
    <property type="entry name" value="Tcp11"/>
    <property type="match status" value="1"/>
</dbReference>
<evidence type="ECO:0000256" key="1">
    <source>
        <dbReference type="ARBA" id="ARBA00010954"/>
    </source>
</evidence>
<dbReference type="PANTHER" id="PTHR12832">
    <property type="entry name" value="TESTIS-SPECIFIC PROTEIN PBS13 T-COMPLEX 11"/>
    <property type="match status" value="1"/>
</dbReference>
<proteinExistence type="inferred from homology"/>